<dbReference type="InterPro" id="IPR014729">
    <property type="entry name" value="Rossmann-like_a/b/a_fold"/>
</dbReference>
<evidence type="ECO:0000256" key="1">
    <source>
        <dbReference type="ARBA" id="ARBA00004967"/>
    </source>
</evidence>
<dbReference type="Proteomes" id="UP000305848">
    <property type="component" value="Unassembled WGS sequence"/>
</dbReference>
<evidence type="ECO:0000256" key="4">
    <source>
        <dbReference type="ARBA" id="ARBA00022598"/>
    </source>
</evidence>
<protein>
    <recommendedName>
        <fullName evidence="2">argininosuccinate synthase</fullName>
        <ecNumber evidence="2">6.3.4.5</ecNumber>
    </recommendedName>
</protein>
<dbReference type="EC" id="6.3.4.5" evidence="2"/>
<dbReference type="InterPro" id="IPR048268">
    <property type="entry name" value="Arginosuc_syn_C"/>
</dbReference>
<comment type="pathway">
    <text evidence="1">Amino-acid biosynthesis; L-arginine biosynthesis; L-arginine from L-ornithine and carbamoyl phosphate: step 2/3.</text>
</comment>
<name>A0A4U3L899_9BACT</name>
<organism evidence="11 12">
    <name type="scientific">Ilyomonas limi</name>
    <dbReference type="NCBI Taxonomy" id="2575867"/>
    <lineage>
        <taxon>Bacteria</taxon>
        <taxon>Pseudomonadati</taxon>
        <taxon>Bacteroidota</taxon>
        <taxon>Chitinophagia</taxon>
        <taxon>Chitinophagales</taxon>
        <taxon>Chitinophagaceae</taxon>
        <taxon>Ilyomonas</taxon>
    </lineage>
</organism>
<dbReference type="GO" id="GO:0005737">
    <property type="term" value="C:cytoplasm"/>
    <property type="evidence" value="ECO:0007669"/>
    <property type="project" value="TreeGrafter"/>
</dbReference>
<feature type="domain" description="Arginosuccinate synthase C-terminal" evidence="10">
    <location>
        <begin position="197"/>
        <end position="413"/>
    </location>
</feature>
<dbReference type="PANTHER" id="PTHR11587">
    <property type="entry name" value="ARGININOSUCCINATE SYNTHASE"/>
    <property type="match status" value="1"/>
</dbReference>
<dbReference type="UniPathway" id="UPA00068">
    <property type="reaction ID" value="UER00113"/>
</dbReference>
<dbReference type="NCBIfam" id="TIGR00032">
    <property type="entry name" value="argG"/>
    <property type="match status" value="1"/>
</dbReference>
<dbReference type="AlphaFoldDB" id="A0A4U3L899"/>
<feature type="region of interest" description="Disordered" evidence="8">
    <location>
        <begin position="1"/>
        <end position="22"/>
    </location>
</feature>
<dbReference type="Gene3D" id="3.40.50.620">
    <property type="entry name" value="HUPs"/>
    <property type="match status" value="1"/>
</dbReference>
<dbReference type="EMBL" id="SZQL01000001">
    <property type="protein sequence ID" value="TKK71488.1"/>
    <property type="molecule type" value="Genomic_DNA"/>
</dbReference>
<dbReference type="OrthoDB" id="9801641at2"/>
<evidence type="ECO:0000256" key="2">
    <source>
        <dbReference type="ARBA" id="ARBA00012286"/>
    </source>
</evidence>
<sequence length="428" mass="47826">MQNTSSNSVLPSEKNVSQSSHTENGGKVVLGFSGGLDTTFCVKYLTEDRGYEVHSIIVNTGGFSEEELQKIEAHAYRLGVKTHTTVDAVKGYYVRIIKYLVFGNVLKNNTYPLSVSAERLVQALHIAEHAKKLDADAVAHGSTGAGNDQVRFDMVFHIMIPNVEIITPIRDLKLSREEEIAYLKERGVEMNFEKAAYSINKGLWGTSIGGRETLSSKGMLPEEAWPTQVTKQGSEEVKLHFEKGELTAVNDKQFNHPSETIQYLQTIAGPYGIGRDIHVGDTIIGIKGRVGFEAAAPMVILKAHHALEKHVLTKWQLSWKDNIANFYGNWLHEGQILDPVMRDIEAFLQSSQQNVTGDVFVQLQPYRFQVIGIESPYDLMNSKFGKYGEMNNGWTGEDVRGFSKIFGNQVAMYQKVQEEQQPPMPKGE</sequence>
<dbReference type="GO" id="GO:0005524">
    <property type="term" value="F:ATP binding"/>
    <property type="evidence" value="ECO:0007669"/>
    <property type="project" value="UniProtKB-KW"/>
</dbReference>
<feature type="domain" description="Arginosuccinate synthase-like N-terminal" evidence="9">
    <location>
        <begin position="27"/>
        <end position="189"/>
    </location>
</feature>
<proteinExistence type="predicted"/>
<evidence type="ECO:0000256" key="3">
    <source>
        <dbReference type="ARBA" id="ARBA00022571"/>
    </source>
</evidence>
<dbReference type="InterPro" id="IPR023434">
    <property type="entry name" value="Arginosuc_synth_type_1_subfam"/>
</dbReference>
<evidence type="ECO:0000313" key="12">
    <source>
        <dbReference type="Proteomes" id="UP000305848"/>
    </source>
</evidence>
<dbReference type="Gene3D" id="3.90.1260.10">
    <property type="entry name" value="Argininosuccinate synthetase, chain A, domain 2"/>
    <property type="match status" value="1"/>
</dbReference>
<dbReference type="GO" id="GO:0006526">
    <property type="term" value="P:L-arginine biosynthetic process"/>
    <property type="evidence" value="ECO:0007669"/>
    <property type="project" value="UniProtKB-UniPathway"/>
</dbReference>
<evidence type="ECO:0000256" key="5">
    <source>
        <dbReference type="ARBA" id="ARBA00022605"/>
    </source>
</evidence>
<dbReference type="SUPFAM" id="SSF52402">
    <property type="entry name" value="Adenine nucleotide alpha hydrolases-like"/>
    <property type="match status" value="1"/>
</dbReference>
<keyword evidence="3" id="KW-0055">Arginine biosynthesis</keyword>
<dbReference type="CDD" id="cd01999">
    <property type="entry name" value="ASS"/>
    <property type="match status" value="1"/>
</dbReference>
<dbReference type="GO" id="GO:0004055">
    <property type="term" value="F:argininosuccinate synthase activity"/>
    <property type="evidence" value="ECO:0007669"/>
    <property type="project" value="UniProtKB-EC"/>
</dbReference>
<evidence type="ECO:0000256" key="6">
    <source>
        <dbReference type="ARBA" id="ARBA00022741"/>
    </source>
</evidence>
<dbReference type="RefSeq" id="WP_137259728.1">
    <property type="nucleotide sequence ID" value="NZ_SZQL01000001.1"/>
</dbReference>
<evidence type="ECO:0000259" key="10">
    <source>
        <dbReference type="Pfam" id="PF20979"/>
    </source>
</evidence>
<keyword evidence="5" id="KW-0028">Amino-acid biosynthesis</keyword>
<dbReference type="GO" id="GO:0000053">
    <property type="term" value="P:argininosuccinate metabolic process"/>
    <property type="evidence" value="ECO:0007669"/>
    <property type="project" value="TreeGrafter"/>
</dbReference>
<comment type="caution">
    <text evidence="11">The sequence shown here is derived from an EMBL/GenBank/DDBJ whole genome shotgun (WGS) entry which is preliminary data.</text>
</comment>
<dbReference type="InterPro" id="IPR048267">
    <property type="entry name" value="Arginosuc_syn_N"/>
</dbReference>
<reference evidence="11 12" key="1">
    <citation type="submission" date="2019-05" db="EMBL/GenBank/DDBJ databases">
        <title>Panacibacter sp. strain 17mud1-8 Genome sequencing and assembly.</title>
        <authorList>
            <person name="Chhetri G."/>
        </authorList>
    </citation>
    <scope>NUCLEOTIDE SEQUENCE [LARGE SCALE GENOMIC DNA]</scope>
    <source>
        <strain evidence="11 12">17mud1-8</strain>
    </source>
</reference>
<keyword evidence="7" id="KW-0067">ATP-binding</keyword>
<keyword evidence="12" id="KW-1185">Reference proteome</keyword>
<evidence type="ECO:0000259" key="9">
    <source>
        <dbReference type="Pfam" id="PF00764"/>
    </source>
</evidence>
<gene>
    <name evidence="11" type="primary">argG</name>
    <name evidence="11" type="ORF">FC093_00220</name>
</gene>
<dbReference type="InterPro" id="IPR024074">
    <property type="entry name" value="AS_cat/multimer_dom_body"/>
</dbReference>
<dbReference type="GO" id="GO:0000050">
    <property type="term" value="P:urea cycle"/>
    <property type="evidence" value="ECO:0007669"/>
    <property type="project" value="TreeGrafter"/>
</dbReference>
<dbReference type="Pfam" id="PF20979">
    <property type="entry name" value="Arginosuc_syn_C"/>
    <property type="match status" value="1"/>
</dbReference>
<keyword evidence="4 11" id="KW-0436">Ligase</keyword>
<evidence type="ECO:0000256" key="7">
    <source>
        <dbReference type="ARBA" id="ARBA00022840"/>
    </source>
</evidence>
<dbReference type="Pfam" id="PF00764">
    <property type="entry name" value="Arginosuc_synth"/>
    <property type="match status" value="1"/>
</dbReference>
<dbReference type="PANTHER" id="PTHR11587:SF2">
    <property type="entry name" value="ARGININOSUCCINATE SYNTHASE"/>
    <property type="match status" value="1"/>
</dbReference>
<evidence type="ECO:0000313" key="11">
    <source>
        <dbReference type="EMBL" id="TKK71488.1"/>
    </source>
</evidence>
<accession>A0A4U3L899</accession>
<dbReference type="SUPFAM" id="SSF69864">
    <property type="entry name" value="Argininosuccinate synthetase, C-terminal domain"/>
    <property type="match status" value="1"/>
</dbReference>
<dbReference type="InterPro" id="IPR001518">
    <property type="entry name" value="Arginosuc_synth"/>
</dbReference>
<evidence type="ECO:0000256" key="8">
    <source>
        <dbReference type="SAM" id="MobiDB-lite"/>
    </source>
</evidence>
<keyword evidence="6" id="KW-0547">Nucleotide-binding</keyword>